<sequence length="357" mass="37265">MANRRTLLKGLAAAAVLPVRGWAAVGQPLWVAAARRTDGSHALHGIDAAAGIVFSVALPDRGHAAAAHPYRAEVVAFARRPGTFGLVIDCRDGRVVHRLSPPEGRQFNGHGAFSADGTRLYTSEVLAESSAGRVGVWDVRAGYHRLGEWDSLGIGPHELRLLPDGNLVIANGGIQTDPTDRTPLNLDRMQPNLAILDGEGHEVLVRRLGPDLSQNSIRHLALLPGGVGFAMQWQGDPVDPVPLLGIASAGGPLAAHAPAAADAFAMKGYAGSIAATDGMIAITSPVGGVAMIHDGQGAHLATLRRADICGAAVRDEATFAFTDGAGAIWAADPDGLKLLARHNLSWDNHLVRIAQEG</sequence>
<proteinExistence type="predicted"/>
<name>A0A533IBB2_PARDE</name>
<dbReference type="InterPro" id="IPR011044">
    <property type="entry name" value="Quino_amine_DH_bsu"/>
</dbReference>
<feature type="signal peptide" evidence="1">
    <location>
        <begin position="1"/>
        <end position="23"/>
    </location>
</feature>
<organism evidence="2 3">
    <name type="scientific">Paracoccus denitrificans</name>
    <dbReference type="NCBI Taxonomy" id="266"/>
    <lineage>
        <taxon>Bacteria</taxon>
        <taxon>Pseudomonadati</taxon>
        <taxon>Pseudomonadota</taxon>
        <taxon>Alphaproteobacteria</taxon>
        <taxon>Rhodobacterales</taxon>
        <taxon>Paracoccaceae</taxon>
        <taxon>Paracoccus</taxon>
    </lineage>
</organism>
<dbReference type="Pfam" id="PF07433">
    <property type="entry name" value="DUF1513"/>
    <property type="match status" value="1"/>
</dbReference>
<dbReference type="InterPro" id="IPR008311">
    <property type="entry name" value="UCP028101"/>
</dbReference>
<keyword evidence="1" id="KW-0732">Signal</keyword>
<dbReference type="InterPro" id="IPR006311">
    <property type="entry name" value="TAT_signal"/>
</dbReference>
<dbReference type="InterPro" id="IPR015943">
    <property type="entry name" value="WD40/YVTN_repeat-like_dom_sf"/>
</dbReference>
<feature type="chain" id="PRO_5022045263" evidence="1">
    <location>
        <begin position="24"/>
        <end position="357"/>
    </location>
</feature>
<dbReference type="Gene3D" id="2.130.10.10">
    <property type="entry name" value="YVTN repeat-like/Quinoprotein amine dehydrogenase"/>
    <property type="match status" value="1"/>
</dbReference>
<dbReference type="SUPFAM" id="SSF50969">
    <property type="entry name" value="YVTN repeat-like/Quinoprotein amine dehydrogenase"/>
    <property type="match status" value="1"/>
</dbReference>
<protein>
    <submittedName>
        <fullName evidence="2">DUF1513 domain-containing protein</fullName>
    </submittedName>
</protein>
<evidence type="ECO:0000313" key="2">
    <source>
        <dbReference type="EMBL" id="TKW67814.1"/>
    </source>
</evidence>
<gene>
    <name evidence="2" type="ORF">DI616_05760</name>
</gene>
<evidence type="ECO:0000313" key="3">
    <source>
        <dbReference type="Proteomes" id="UP000315344"/>
    </source>
</evidence>
<dbReference type="EMBL" id="VAFL01000003">
    <property type="protein sequence ID" value="TKW67814.1"/>
    <property type="molecule type" value="Genomic_DNA"/>
</dbReference>
<dbReference type="PROSITE" id="PS51318">
    <property type="entry name" value="TAT"/>
    <property type="match status" value="1"/>
</dbReference>
<dbReference type="Proteomes" id="UP000315344">
    <property type="component" value="Unassembled WGS sequence"/>
</dbReference>
<comment type="caution">
    <text evidence="2">The sequence shown here is derived from an EMBL/GenBank/DDBJ whole genome shotgun (WGS) entry which is preliminary data.</text>
</comment>
<reference evidence="2 3" key="1">
    <citation type="journal article" date="2017" name="Nat. Commun.">
        <title>In situ click chemistry generation of cyclooxygenase-2 inhibitors.</title>
        <authorList>
            <person name="Bhardwaj A."/>
            <person name="Kaur J."/>
            <person name="Wuest M."/>
            <person name="Wuest F."/>
        </authorList>
    </citation>
    <scope>NUCLEOTIDE SEQUENCE [LARGE SCALE GENOMIC DNA]</scope>
    <source>
        <strain evidence="2">S2_012_000_R3_94</strain>
    </source>
</reference>
<evidence type="ECO:0000256" key="1">
    <source>
        <dbReference type="SAM" id="SignalP"/>
    </source>
</evidence>
<dbReference type="AlphaFoldDB" id="A0A533IBB2"/>
<dbReference type="PIRSF" id="PIRSF028101">
    <property type="entry name" value="UCP028101"/>
    <property type="match status" value="1"/>
</dbReference>
<accession>A0A533IBB2</accession>